<dbReference type="OrthoDB" id="2060945at2"/>
<feature type="domain" description="SsfX3-like N-terminal" evidence="2">
    <location>
        <begin position="15"/>
        <end position="145"/>
    </location>
</feature>
<evidence type="ECO:0000259" key="2">
    <source>
        <dbReference type="Pfam" id="PF21181"/>
    </source>
</evidence>
<dbReference type="eggNOG" id="COG2755">
    <property type="taxonomic scope" value="Bacteria"/>
</dbReference>
<evidence type="ECO:0000259" key="1">
    <source>
        <dbReference type="Pfam" id="PF13472"/>
    </source>
</evidence>
<dbReference type="Gene3D" id="2.60.120.260">
    <property type="entry name" value="Galactose-binding domain-like"/>
    <property type="match status" value="1"/>
</dbReference>
<protein>
    <submittedName>
        <fullName evidence="3 4">Lipase</fullName>
    </submittedName>
</protein>
<dbReference type="InterPro" id="IPR013830">
    <property type="entry name" value="SGNH_hydro"/>
</dbReference>
<dbReference type="Gene3D" id="3.40.50.1110">
    <property type="entry name" value="SGNH hydrolase"/>
    <property type="match status" value="1"/>
</dbReference>
<dbReference type="Proteomes" id="UP000029864">
    <property type="component" value="Unassembled WGS sequence"/>
</dbReference>
<reference evidence="4 6" key="2">
    <citation type="submission" date="2020-08" db="EMBL/GenBank/DDBJ databases">
        <title>Sequencing the genomes of 1000 actinobacteria strains.</title>
        <authorList>
            <person name="Klenk H.-P."/>
        </authorList>
    </citation>
    <scope>NUCLEOTIDE SEQUENCE [LARGE SCALE GENOMIC DNA]</scope>
    <source>
        <strain evidence="4 6">DSM 21065</strain>
    </source>
</reference>
<dbReference type="Pfam" id="PF13472">
    <property type="entry name" value="Lipase_GDSL_2"/>
    <property type="match status" value="1"/>
</dbReference>
<dbReference type="InterPro" id="IPR036514">
    <property type="entry name" value="SGNH_hydro_sf"/>
</dbReference>
<evidence type="ECO:0000313" key="4">
    <source>
        <dbReference type="EMBL" id="MBB5640516.1"/>
    </source>
</evidence>
<dbReference type="STRING" id="1001240.GY21_08575"/>
<organism evidence="3 5">
    <name type="scientific">Cryobacterium roopkundense</name>
    <dbReference type="NCBI Taxonomy" id="1001240"/>
    <lineage>
        <taxon>Bacteria</taxon>
        <taxon>Bacillati</taxon>
        <taxon>Actinomycetota</taxon>
        <taxon>Actinomycetes</taxon>
        <taxon>Micrococcales</taxon>
        <taxon>Microbacteriaceae</taxon>
        <taxon>Cryobacterium</taxon>
    </lineage>
</organism>
<feature type="domain" description="SGNH hydrolase-type esterase" evidence="1">
    <location>
        <begin position="175"/>
        <end position="365"/>
    </location>
</feature>
<dbReference type="RefSeq" id="WP_035836315.1">
    <property type="nucleotide sequence ID" value="NZ_JACHBQ010000001.1"/>
</dbReference>
<evidence type="ECO:0000313" key="5">
    <source>
        <dbReference type="Proteomes" id="UP000029864"/>
    </source>
</evidence>
<reference evidence="3 5" key="1">
    <citation type="submission" date="2014-08" db="EMBL/GenBank/DDBJ databases">
        <authorList>
            <person name="Sisinthy S."/>
        </authorList>
    </citation>
    <scope>NUCLEOTIDE SEQUENCE [LARGE SCALE GENOMIC DNA]</scope>
    <source>
        <strain evidence="3 5">RuG17</strain>
    </source>
</reference>
<dbReference type="EMBL" id="JACHBQ010000001">
    <property type="protein sequence ID" value="MBB5640516.1"/>
    <property type="molecule type" value="Genomic_DNA"/>
</dbReference>
<name>A0A099JFH0_9MICO</name>
<dbReference type="AlphaFoldDB" id="A0A099JFH0"/>
<dbReference type="Proteomes" id="UP000561726">
    <property type="component" value="Unassembled WGS sequence"/>
</dbReference>
<comment type="caution">
    <text evidence="3">The sequence shown here is derived from an EMBL/GenBank/DDBJ whole genome shotgun (WGS) entry which is preliminary data.</text>
</comment>
<accession>A0A099JFH0</accession>
<evidence type="ECO:0000313" key="3">
    <source>
        <dbReference type="EMBL" id="KGJ76966.1"/>
    </source>
</evidence>
<keyword evidence="5" id="KW-1185">Reference proteome</keyword>
<dbReference type="EMBL" id="JPXF01000029">
    <property type="protein sequence ID" value="KGJ76966.1"/>
    <property type="molecule type" value="Genomic_DNA"/>
</dbReference>
<dbReference type="SUPFAM" id="SSF52266">
    <property type="entry name" value="SGNH hydrolase"/>
    <property type="match status" value="1"/>
</dbReference>
<dbReference type="InterPro" id="IPR048977">
    <property type="entry name" value="SsfX3-like_N"/>
</dbReference>
<proteinExistence type="predicted"/>
<sequence length="384" mass="41906">MTEWITTEIDEDLVHGAVELERTPGGVLPHRLPSWARRQFADEYLARVESQPSGVRLIFRTRATAIELDLMSTRTAFKGGPVPADGKLDLYVDGLLVAQWAVRAGILHVVDMMTQETDTQTRPSSTSTFRGLPASDKEVQIWLPQSETTEILELRSDAPILSGLGRPRRAWLHHGSSISHGSTAESPSATWPAIASTMADTDLINLGFSGNALLDPFVARTMRDTAADVISIKIGINLTNTDIMRVRAFVPAVHGFLDTIRDGHPTIPLLVVSPIFCPMQEDTPGPIAPDFSGGQLTFHATGDPADPTRLTLTMIRSLLAQVVAERAVDDPNLHYLDGRELFGEQDSVETPLPDGLHPNPAGHRRIGDRFGEYVFGNAGVFADR</sequence>
<gene>
    <name evidence="4" type="ORF">BJ997_001064</name>
    <name evidence="3" type="ORF">GY21_08575</name>
</gene>
<evidence type="ECO:0000313" key="6">
    <source>
        <dbReference type="Proteomes" id="UP000561726"/>
    </source>
</evidence>
<dbReference type="Pfam" id="PF21181">
    <property type="entry name" value="SsfX3_N"/>
    <property type="match status" value="1"/>
</dbReference>